<evidence type="ECO:0000313" key="1">
    <source>
        <dbReference type="EMBL" id="KAI5336504.1"/>
    </source>
</evidence>
<accession>A0AAD4Z8J3</accession>
<evidence type="ECO:0000313" key="2">
    <source>
        <dbReference type="Proteomes" id="UP001054821"/>
    </source>
</evidence>
<proteinExistence type="predicted"/>
<dbReference type="Proteomes" id="UP001054821">
    <property type="component" value="Chromosome 3"/>
</dbReference>
<protein>
    <submittedName>
        <fullName evidence="1">Uncharacterized protein</fullName>
    </submittedName>
</protein>
<dbReference type="AlphaFoldDB" id="A0AAD4Z8J3"/>
<dbReference type="EMBL" id="JAJFAZ020000003">
    <property type="protein sequence ID" value="KAI5336504.1"/>
    <property type="molecule type" value="Genomic_DNA"/>
</dbReference>
<sequence length="116" mass="12984">MVKLRNWPLDGRARKASHLGEDQFSLFQEAIDGRCVDDHHLGGNLCLPMSNSQQKQTNSMAAAMIPLKPRKRTRELHDPLGDRQQRQSKAEAAAAAEVKAFFTELEHIGASNKHLL</sequence>
<comment type="caution">
    <text evidence="1">The sequence shown here is derived from an EMBL/GenBank/DDBJ whole genome shotgun (WGS) entry which is preliminary data.</text>
</comment>
<keyword evidence="2" id="KW-1185">Reference proteome</keyword>
<organism evidence="1 2">
    <name type="scientific">Prunus dulcis</name>
    <name type="common">Almond</name>
    <name type="synonym">Amygdalus dulcis</name>
    <dbReference type="NCBI Taxonomy" id="3755"/>
    <lineage>
        <taxon>Eukaryota</taxon>
        <taxon>Viridiplantae</taxon>
        <taxon>Streptophyta</taxon>
        <taxon>Embryophyta</taxon>
        <taxon>Tracheophyta</taxon>
        <taxon>Spermatophyta</taxon>
        <taxon>Magnoliopsida</taxon>
        <taxon>eudicotyledons</taxon>
        <taxon>Gunneridae</taxon>
        <taxon>Pentapetalae</taxon>
        <taxon>rosids</taxon>
        <taxon>fabids</taxon>
        <taxon>Rosales</taxon>
        <taxon>Rosaceae</taxon>
        <taxon>Amygdaloideae</taxon>
        <taxon>Amygdaleae</taxon>
        <taxon>Prunus</taxon>
    </lineage>
</organism>
<gene>
    <name evidence="1" type="ORF">L3X38_015772</name>
</gene>
<reference evidence="1 2" key="1">
    <citation type="journal article" date="2022" name="G3 (Bethesda)">
        <title>Whole-genome sequence and methylome profiling of the almond [Prunus dulcis (Mill.) D.A. Webb] cultivar 'Nonpareil'.</title>
        <authorList>
            <person name="D'Amico-Willman K.M."/>
            <person name="Ouma W.Z."/>
            <person name="Meulia T."/>
            <person name="Sideli G.M."/>
            <person name="Gradziel T.M."/>
            <person name="Fresnedo-Ramirez J."/>
        </authorList>
    </citation>
    <scope>NUCLEOTIDE SEQUENCE [LARGE SCALE GENOMIC DNA]</scope>
    <source>
        <strain evidence="1">Clone GOH B32 T37-40</strain>
    </source>
</reference>
<name>A0AAD4Z8J3_PRUDU</name>